<feature type="transmembrane region" description="Helical" evidence="11">
    <location>
        <begin position="65"/>
        <end position="90"/>
    </location>
</feature>
<reference evidence="12" key="1">
    <citation type="submission" date="2020-11" db="EMBL/GenBank/DDBJ databases">
        <authorList>
            <person name="Whitehead M."/>
        </authorList>
    </citation>
    <scope>NUCLEOTIDE SEQUENCE</scope>
    <source>
        <strain evidence="12">EGII</strain>
    </source>
</reference>
<protein>
    <recommendedName>
        <fullName evidence="11">Odorant receptor</fullName>
    </recommendedName>
</protein>
<dbReference type="GO" id="GO:0005549">
    <property type="term" value="F:odorant binding"/>
    <property type="evidence" value="ECO:0007669"/>
    <property type="project" value="InterPro"/>
</dbReference>
<dbReference type="EMBL" id="CAJHJT010000056">
    <property type="protein sequence ID" value="CAD7014844.1"/>
    <property type="molecule type" value="Genomic_DNA"/>
</dbReference>
<keyword evidence="8 11" id="KW-0675">Receptor</keyword>
<evidence type="ECO:0000256" key="11">
    <source>
        <dbReference type="RuleBase" id="RU351113"/>
    </source>
</evidence>
<comment type="caution">
    <text evidence="12">The sequence shown here is derived from an EMBL/GenBank/DDBJ whole genome shotgun (WGS) entry which is preliminary data.</text>
</comment>
<sequence>MNAIKRNTNFLRFTAGPVKYFKVIGICLQPPETLSIKFARFLTVLTTLLLFVHQIAFLVTPGRTFIELSAAVGLLNYTTVGAGKILFLILNRHLLLKSYTQLQVIYPSEAVERHYKLDRYLLIYKRVEILLYNFFKYILIVYLVSPIVQSFYDLWSNGAYSYRMPTIIWYPVPLEESLLEYVVYLIFESYTSFSLGTIILSADLCLFSSVSQLMLHLDLLAQRILELQPAEQGSMNDLKAIIEYHQRILTLAQDVNSIFAPSIVFSLASSSFILCFSAYQLLEDVSFIFALKVLLLLGYEMKQVVITCYYGDKLMDSSANLFNVVYAHDWTDGTPAYKRLVLIMLIRTYRPIALNVAGIADVSLITLKQVLSTSYQIFAVLKTA</sequence>
<dbReference type="Proteomes" id="UP000606786">
    <property type="component" value="Unassembled WGS sequence"/>
</dbReference>
<keyword evidence="3 11" id="KW-0716">Sensory transduction</keyword>
<evidence type="ECO:0000256" key="4">
    <source>
        <dbReference type="ARBA" id="ARBA00022692"/>
    </source>
</evidence>
<feature type="transmembrane region" description="Helical" evidence="11">
    <location>
        <begin position="129"/>
        <end position="152"/>
    </location>
</feature>
<keyword evidence="13" id="KW-1185">Reference proteome</keyword>
<evidence type="ECO:0000256" key="1">
    <source>
        <dbReference type="ARBA" id="ARBA00004651"/>
    </source>
</evidence>
<comment type="subcellular location">
    <subcellularLocation>
        <location evidence="1 11">Cell membrane</location>
        <topology evidence="1 11">Multi-pass membrane protein</topology>
    </subcellularLocation>
</comment>
<organism evidence="12 13">
    <name type="scientific">Ceratitis capitata</name>
    <name type="common">Mediterranean fruit fly</name>
    <name type="synonym">Tephritis capitata</name>
    <dbReference type="NCBI Taxonomy" id="7213"/>
    <lineage>
        <taxon>Eukaryota</taxon>
        <taxon>Metazoa</taxon>
        <taxon>Ecdysozoa</taxon>
        <taxon>Arthropoda</taxon>
        <taxon>Hexapoda</taxon>
        <taxon>Insecta</taxon>
        <taxon>Pterygota</taxon>
        <taxon>Neoptera</taxon>
        <taxon>Endopterygota</taxon>
        <taxon>Diptera</taxon>
        <taxon>Brachycera</taxon>
        <taxon>Muscomorpha</taxon>
        <taxon>Tephritoidea</taxon>
        <taxon>Tephritidae</taxon>
        <taxon>Ceratitis</taxon>
        <taxon>Ceratitis</taxon>
    </lineage>
</organism>
<accession>A0A811VIL8</accession>
<evidence type="ECO:0000313" key="13">
    <source>
        <dbReference type="Proteomes" id="UP000606786"/>
    </source>
</evidence>
<evidence type="ECO:0000256" key="7">
    <source>
        <dbReference type="ARBA" id="ARBA00023136"/>
    </source>
</evidence>
<keyword evidence="2" id="KW-1003">Cell membrane</keyword>
<keyword evidence="4 11" id="KW-0812">Transmembrane</keyword>
<gene>
    <name evidence="12" type="ORF">CCAP1982_LOCUS22811</name>
</gene>
<dbReference type="PANTHER" id="PTHR21137">
    <property type="entry name" value="ODORANT RECEPTOR"/>
    <property type="match status" value="1"/>
</dbReference>
<name>A0A811VIL8_CERCA</name>
<keyword evidence="9 11" id="KW-0807">Transducer</keyword>
<feature type="transmembrane region" description="Helical" evidence="11">
    <location>
        <begin position="181"/>
        <end position="207"/>
    </location>
</feature>
<feature type="transmembrane region" description="Helical" evidence="11">
    <location>
        <begin position="38"/>
        <end position="59"/>
    </location>
</feature>
<dbReference type="GO" id="GO:0004984">
    <property type="term" value="F:olfactory receptor activity"/>
    <property type="evidence" value="ECO:0007669"/>
    <property type="project" value="InterPro"/>
</dbReference>
<keyword evidence="6 11" id="KW-1133">Transmembrane helix</keyword>
<dbReference type="InterPro" id="IPR004117">
    <property type="entry name" value="7tm6_olfct_rcpt"/>
</dbReference>
<evidence type="ECO:0000256" key="2">
    <source>
        <dbReference type="ARBA" id="ARBA00022475"/>
    </source>
</evidence>
<evidence type="ECO:0000256" key="10">
    <source>
        <dbReference type="ARBA" id="ARBA00038679"/>
    </source>
</evidence>
<dbReference type="GO" id="GO:0005886">
    <property type="term" value="C:plasma membrane"/>
    <property type="evidence" value="ECO:0007669"/>
    <property type="project" value="UniProtKB-SubCell"/>
</dbReference>
<proteinExistence type="inferred from homology"/>
<evidence type="ECO:0000313" key="12">
    <source>
        <dbReference type="EMBL" id="CAD7014844.1"/>
    </source>
</evidence>
<dbReference type="AlphaFoldDB" id="A0A811VIL8"/>
<dbReference type="GO" id="GO:0007165">
    <property type="term" value="P:signal transduction"/>
    <property type="evidence" value="ECO:0007669"/>
    <property type="project" value="UniProtKB-KW"/>
</dbReference>
<evidence type="ECO:0000256" key="9">
    <source>
        <dbReference type="ARBA" id="ARBA00023224"/>
    </source>
</evidence>
<dbReference type="Pfam" id="PF02949">
    <property type="entry name" value="7tm_6"/>
    <property type="match status" value="1"/>
</dbReference>
<keyword evidence="5 11" id="KW-0552">Olfaction</keyword>
<comment type="similarity">
    <text evidence="11">Belongs to the insect chemoreceptor superfamily. Heteromeric odorant receptor channel (TC 1.A.69) family.</text>
</comment>
<evidence type="ECO:0000256" key="8">
    <source>
        <dbReference type="ARBA" id="ARBA00023170"/>
    </source>
</evidence>
<dbReference type="PANTHER" id="PTHR21137:SF44">
    <property type="entry name" value="ODORANT RECEPTOR 13A-RELATED"/>
    <property type="match status" value="1"/>
</dbReference>
<comment type="caution">
    <text evidence="11">Lacks conserved residue(s) required for the propagation of feature annotation.</text>
</comment>
<comment type="subunit">
    <text evidence="10">Interacts with Orco. Complexes exist early in the endomembrane system in olfactory sensory neurons (OSNs), coupling these complexes to the conserved ciliary trafficking pathway.</text>
</comment>
<keyword evidence="7 11" id="KW-0472">Membrane</keyword>
<dbReference type="OrthoDB" id="6614360at2759"/>
<evidence type="ECO:0000256" key="3">
    <source>
        <dbReference type="ARBA" id="ARBA00022606"/>
    </source>
</evidence>
<evidence type="ECO:0000256" key="6">
    <source>
        <dbReference type="ARBA" id="ARBA00022989"/>
    </source>
</evidence>
<evidence type="ECO:0000256" key="5">
    <source>
        <dbReference type="ARBA" id="ARBA00022725"/>
    </source>
</evidence>